<dbReference type="Pfam" id="PF00084">
    <property type="entry name" value="Sushi"/>
    <property type="match status" value="2"/>
</dbReference>
<evidence type="ECO:0000259" key="6">
    <source>
        <dbReference type="PROSITE" id="PS50923"/>
    </source>
</evidence>
<gene>
    <name evidence="7" type="ORF">LSH36_255g03022</name>
</gene>
<dbReference type="PANTHER" id="PTHR45656">
    <property type="entry name" value="PROTEIN CBR-CLEC-78"/>
    <property type="match status" value="1"/>
</dbReference>
<keyword evidence="8" id="KW-1185">Reference proteome</keyword>
<accession>A0AAD9JKW9</accession>
<dbReference type="SUPFAM" id="SSF57535">
    <property type="entry name" value="Complement control module/SCR domain"/>
    <property type="match status" value="2"/>
</dbReference>
<dbReference type="InterPro" id="IPR017972">
    <property type="entry name" value="Cyt_P450_CS"/>
</dbReference>
<keyword evidence="1" id="KW-0732">Signal</keyword>
<dbReference type="CDD" id="cd00033">
    <property type="entry name" value="CCP"/>
    <property type="match status" value="2"/>
</dbReference>
<feature type="transmembrane region" description="Helical" evidence="5">
    <location>
        <begin position="103"/>
        <end position="122"/>
    </location>
</feature>
<dbReference type="Gene3D" id="2.10.70.10">
    <property type="entry name" value="Complement Module, domain 1"/>
    <property type="match status" value="2"/>
</dbReference>
<keyword evidence="5" id="KW-1133">Transmembrane helix</keyword>
<evidence type="ECO:0000256" key="2">
    <source>
        <dbReference type="ARBA" id="ARBA00022737"/>
    </source>
</evidence>
<evidence type="ECO:0000256" key="5">
    <source>
        <dbReference type="SAM" id="Phobius"/>
    </source>
</evidence>
<dbReference type="GO" id="GO:0005506">
    <property type="term" value="F:iron ion binding"/>
    <property type="evidence" value="ECO:0007669"/>
    <property type="project" value="InterPro"/>
</dbReference>
<dbReference type="GO" id="GO:0016705">
    <property type="term" value="F:oxidoreductase activity, acting on paired donors, with incorporation or reduction of molecular oxygen"/>
    <property type="evidence" value="ECO:0007669"/>
    <property type="project" value="InterPro"/>
</dbReference>
<comment type="caution">
    <text evidence="7">The sequence shown here is derived from an EMBL/GenBank/DDBJ whole genome shotgun (WGS) entry which is preliminary data.</text>
</comment>
<organism evidence="7 8">
    <name type="scientific">Paralvinella palmiformis</name>
    <dbReference type="NCBI Taxonomy" id="53620"/>
    <lineage>
        <taxon>Eukaryota</taxon>
        <taxon>Metazoa</taxon>
        <taxon>Spiralia</taxon>
        <taxon>Lophotrochozoa</taxon>
        <taxon>Annelida</taxon>
        <taxon>Polychaeta</taxon>
        <taxon>Sedentaria</taxon>
        <taxon>Canalipalpata</taxon>
        <taxon>Terebellida</taxon>
        <taxon>Terebelliformia</taxon>
        <taxon>Alvinellidae</taxon>
        <taxon>Paralvinella</taxon>
    </lineage>
</organism>
<evidence type="ECO:0000256" key="4">
    <source>
        <dbReference type="PROSITE-ProRule" id="PRU00302"/>
    </source>
</evidence>
<dbReference type="PANTHER" id="PTHR45656:SF4">
    <property type="entry name" value="PROTEIN CBR-CLEC-78"/>
    <property type="match status" value="1"/>
</dbReference>
<dbReference type="AlphaFoldDB" id="A0AAD9JKW9"/>
<keyword evidence="5" id="KW-0472">Membrane</keyword>
<dbReference type="PROSITE" id="PS00086">
    <property type="entry name" value="CYTOCHROME_P450"/>
    <property type="match status" value="1"/>
</dbReference>
<keyword evidence="3" id="KW-1015">Disulfide bond</keyword>
<keyword evidence="5" id="KW-0812">Transmembrane</keyword>
<dbReference type="EMBL" id="JAODUP010000255">
    <property type="protein sequence ID" value="KAK2154872.1"/>
    <property type="molecule type" value="Genomic_DNA"/>
</dbReference>
<evidence type="ECO:0000256" key="1">
    <source>
        <dbReference type="ARBA" id="ARBA00022729"/>
    </source>
</evidence>
<protein>
    <recommendedName>
        <fullName evidence="6">Sushi domain-containing protein</fullName>
    </recommendedName>
</protein>
<reference evidence="7" key="1">
    <citation type="journal article" date="2023" name="Mol. Biol. Evol.">
        <title>Third-Generation Sequencing Reveals the Adaptive Role of the Epigenome in Three Deep-Sea Polychaetes.</title>
        <authorList>
            <person name="Perez M."/>
            <person name="Aroh O."/>
            <person name="Sun Y."/>
            <person name="Lan Y."/>
            <person name="Juniper S.K."/>
            <person name="Young C.R."/>
            <person name="Angers B."/>
            <person name="Qian P.Y."/>
        </authorList>
    </citation>
    <scope>NUCLEOTIDE SEQUENCE</scope>
    <source>
        <strain evidence="7">P08H-3</strain>
    </source>
</reference>
<comment type="caution">
    <text evidence="4">Lacks conserved residue(s) required for the propagation of feature annotation.</text>
</comment>
<dbReference type="InterPro" id="IPR051277">
    <property type="entry name" value="SEZ6_CSMD_C4BPB_Regulators"/>
</dbReference>
<dbReference type="PROSITE" id="PS50923">
    <property type="entry name" value="SUSHI"/>
    <property type="match status" value="2"/>
</dbReference>
<evidence type="ECO:0000256" key="3">
    <source>
        <dbReference type="ARBA" id="ARBA00023157"/>
    </source>
</evidence>
<feature type="domain" description="Sushi" evidence="6">
    <location>
        <begin position="55"/>
        <end position="110"/>
    </location>
</feature>
<evidence type="ECO:0000313" key="7">
    <source>
        <dbReference type="EMBL" id="KAK2154872.1"/>
    </source>
</evidence>
<dbReference type="SMART" id="SM00032">
    <property type="entry name" value="CCP"/>
    <property type="match status" value="2"/>
</dbReference>
<proteinExistence type="predicted"/>
<dbReference type="InterPro" id="IPR000436">
    <property type="entry name" value="Sushi_SCR_CCP_dom"/>
</dbReference>
<dbReference type="InterPro" id="IPR035976">
    <property type="entry name" value="Sushi/SCR/CCP_sf"/>
</dbReference>
<keyword evidence="2" id="KW-0677">Repeat</keyword>
<keyword evidence="4" id="KW-0768">Sushi</keyword>
<evidence type="ECO:0000313" key="8">
    <source>
        <dbReference type="Proteomes" id="UP001208570"/>
    </source>
</evidence>
<sequence>MIYVILVLERNQVRPRKPKTEVYYKCKGKYQLVGRKYATCKDGKWSYPPPICVKSGCIPPDVDDTLLKARYFFDGAVMSFACPSGYELRGPRSIFCDGRTWNGGPPICIGIIYICIYIYIYIYI</sequence>
<feature type="domain" description="Sushi" evidence="6">
    <location>
        <begin position="1"/>
        <end position="54"/>
    </location>
</feature>
<dbReference type="Proteomes" id="UP001208570">
    <property type="component" value="Unassembled WGS sequence"/>
</dbReference>
<name>A0AAD9JKW9_9ANNE</name>